<feature type="compositionally biased region" description="Basic residues" evidence="1">
    <location>
        <begin position="233"/>
        <end position="243"/>
    </location>
</feature>
<feature type="region of interest" description="Disordered" evidence="1">
    <location>
        <begin position="1"/>
        <end position="55"/>
    </location>
</feature>
<feature type="compositionally biased region" description="Basic and acidic residues" evidence="1">
    <location>
        <begin position="171"/>
        <end position="187"/>
    </location>
</feature>
<comment type="caution">
    <text evidence="2">The sequence shown here is derived from an EMBL/GenBank/DDBJ whole genome shotgun (WGS) entry which is preliminary data.</text>
</comment>
<dbReference type="Proteomes" id="UP000189229">
    <property type="component" value="Unassembled WGS sequence"/>
</dbReference>
<feature type="compositionally biased region" description="Polar residues" evidence="1">
    <location>
        <begin position="321"/>
        <end position="341"/>
    </location>
</feature>
<evidence type="ECO:0000313" key="2">
    <source>
        <dbReference type="EMBL" id="OOK73366.1"/>
    </source>
</evidence>
<dbReference type="EMBL" id="MVBM01000004">
    <property type="protein sequence ID" value="OOK73366.1"/>
    <property type="molecule type" value="Genomic_DNA"/>
</dbReference>
<protein>
    <submittedName>
        <fullName evidence="2">Uncharacterized protein</fullName>
    </submittedName>
</protein>
<feature type="compositionally biased region" description="Basic and acidic residues" evidence="1">
    <location>
        <begin position="255"/>
        <end position="264"/>
    </location>
</feature>
<evidence type="ECO:0000256" key="1">
    <source>
        <dbReference type="SAM" id="MobiDB-lite"/>
    </source>
</evidence>
<name>A0A1V3X3G2_MYCKA</name>
<reference evidence="2 3" key="1">
    <citation type="submission" date="2017-02" db="EMBL/GenBank/DDBJ databases">
        <title>Complete genome sequences of Mycobacterium kansasii strains isolated from rhesus macaques.</title>
        <authorList>
            <person name="Panda A."/>
            <person name="Nagaraj S."/>
            <person name="Zhao X."/>
            <person name="Tettelin H."/>
            <person name="Detolla L.J."/>
        </authorList>
    </citation>
    <scope>NUCLEOTIDE SEQUENCE [LARGE SCALE GENOMIC DNA]</scope>
    <source>
        <strain evidence="2 3">11-3813</strain>
    </source>
</reference>
<evidence type="ECO:0000313" key="3">
    <source>
        <dbReference type="Proteomes" id="UP000189229"/>
    </source>
</evidence>
<feature type="compositionally biased region" description="Low complexity" evidence="1">
    <location>
        <begin position="284"/>
        <end position="306"/>
    </location>
</feature>
<feature type="compositionally biased region" description="Basic and acidic residues" evidence="1">
    <location>
        <begin position="203"/>
        <end position="216"/>
    </location>
</feature>
<sequence>MLGPRRPVHPTALRRMRRRPGRGPARPARRAHRGVVSEQFHQELHGTQGIGAADEPRKRRVYGGECLQDQVVAGPQMRPLVGENCGDFLVGQRGQRSLADHYPATDAGQAIGKRLRHVEHAQIPGSRARLGQRGAVPYSNQIDHHAVMSPTAPSGDGHPNYGNHQPGPDQHSQREDGDVCRPQRPAEPDSGVEDTGRRPPVSARHEQPAGDGDARAERRKSRGQSYRLPEHHRGPRGAQRPRRSCQQGRCRASQQHREDDEGQRGHAASLSQSSAGAPADGGMRCAASNSARARRSASASSAPTRSTKCTRAACLLPESSAWASASTIRPATNSSRPCTGA</sequence>
<organism evidence="2 3">
    <name type="scientific">Mycobacterium kansasii</name>
    <dbReference type="NCBI Taxonomy" id="1768"/>
    <lineage>
        <taxon>Bacteria</taxon>
        <taxon>Bacillati</taxon>
        <taxon>Actinomycetota</taxon>
        <taxon>Actinomycetes</taxon>
        <taxon>Mycobacteriales</taxon>
        <taxon>Mycobacteriaceae</taxon>
        <taxon>Mycobacterium</taxon>
    </lineage>
</organism>
<dbReference type="AlphaFoldDB" id="A0A1V3X3G2"/>
<feature type="region of interest" description="Disordered" evidence="1">
    <location>
        <begin position="146"/>
        <end position="341"/>
    </location>
</feature>
<accession>A0A1V3X3G2</accession>
<proteinExistence type="predicted"/>
<gene>
    <name evidence="2" type="ORF">BZL30_4977</name>
</gene>
<feature type="compositionally biased region" description="Basic residues" evidence="1">
    <location>
        <begin position="1"/>
        <end position="33"/>
    </location>
</feature>